<feature type="transmembrane region" description="Helical" evidence="3">
    <location>
        <begin position="395"/>
        <end position="414"/>
    </location>
</feature>
<protein>
    <submittedName>
        <fullName evidence="5">Monocarboxylate transporter 2</fullName>
    </submittedName>
</protein>
<feature type="transmembrane region" description="Helical" evidence="3">
    <location>
        <begin position="484"/>
        <end position="506"/>
    </location>
</feature>
<feature type="transmembrane region" description="Helical" evidence="3">
    <location>
        <begin position="83"/>
        <end position="107"/>
    </location>
</feature>
<dbReference type="Proteomes" id="UP000190648">
    <property type="component" value="Unassembled WGS sequence"/>
</dbReference>
<dbReference type="InterPro" id="IPR011701">
    <property type="entry name" value="MFS"/>
</dbReference>
<name>A0A1V4JA11_PATFA</name>
<evidence type="ECO:0000259" key="4">
    <source>
        <dbReference type="PROSITE" id="PS50850"/>
    </source>
</evidence>
<dbReference type="InterPro" id="IPR029242">
    <property type="entry name" value="MLANA"/>
</dbReference>
<dbReference type="FunFam" id="1.20.1250.20:FF:000406">
    <property type="entry name" value="Monocarboxylate transporter 2"/>
    <property type="match status" value="1"/>
</dbReference>
<proteinExistence type="inferred from homology"/>
<feature type="transmembrane region" description="Helical" evidence="3">
    <location>
        <begin position="172"/>
        <end position="194"/>
    </location>
</feature>
<evidence type="ECO:0000256" key="3">
    <source>
        <dbReference type="SAM" id="Phobius"/>
    </source>
</evidence>
<feature type="transmembrane region" description="Helical" evidence="3">
    <location>
        <begin position="140"/>
        <end position="160"/>
    </location>
</feature>
<dbReference type="InterPro" id="IPR024671">
    <property type="entry name" value="Atg22-like"/>
</dbReference>
<dbReference type="GO" id="GO:0008028">
    <property type="term" value="F:monocarboxylic acid transmembrane transporter activity"/>
    <property type="evidence" value="ECO:0007669"/>
    <property type="project" value="TreeGrafter"/>
</dbReference>
<reference evidence="5 6" key="1">
    <citation type="submission" date="2016-02" db="EMBL/GenBank/DDBJ databases">
        <title>Band-tailed pigeon sequencing and assembly.</title>
        <authorList>
            <person name="Soares A.E."/>
            <person name="Novak B.J."/>
            <person name="Rice E.S."/>
            <person name="O'Connell B."/>
            <person name="Chang D."/>
            <person name="Weber S."/>
            <person name="Shapiro B."/>
        </authorList>
    </citation>
    <scope>NUCLEOTIDE SEQUENCE [LARGE SCALE GENOMIC DNA]</scope>
    <source>
        <strain evidence="5">BTP2013</strain>
        <tissue evidence="5">Blood</tissue>
    </source>
</reference>
<dbReference type="GO" id="GO:0016020">
    <property type="term" value="C:membrane"/>
    <property type="evidence" value="ECO:0007669"/>
    <property type="project" value="UniProtKB-SubCell"/>
</dbReference>
<feature type="transmembrane region" description="Helical" evidence="3">
    <location>
        <begin position="55"/>
        <end position="76"/>
    </location>
</feature>
<dbReference type="FunFam" id="1.20.1250.20:FF:000326">
    <property type="entry name" value="Solute carrier family 16 member 6"/>
    <property type="match status" value="1"/>
</dbReference>
<dbReference type="PANTHER" id="PTHR11360:SF84">
    <property type="entry name" value="MAJOR FACILITATOR SUPERFAMILY (MFS) PROFILE DOMAIN-CONTAINING PROTEIN"/>
    <property type="match status" value="1"/>
</dbReference>
<gene>
    <name evidence="5" type="ORF">AV530_000234</name>
</gene>
<feature type="transmembrane region" description="Helical" evidence="3">
    <location>
        <begin position="304"/>
        <end position="324"/>
    </location>
</feature>
<dbReference type="EMBL" id="LSYS01008511">
    <property type="protein sequence ID" value="OPJ68607.1"/>
    <property type="molecule type" value="Genomic_DNA"/>
</dbReference>
<sequence length="571" mass="62514">MQAKDSSPPDGGYGWVVVVSAFMVMGLTAAVLKTFGLFFVEIQQHFDELASTTSWITSVTIAIFHLGAPVASSLCVRYSHRAVVITGGLLAFSGMALGFFGLSMVWMYATTGFLQGLGISFSWTPAISIVSHYFSKKRALANAIASAGECAFAFTFGPFFQWLISQYGWKGALLIIGGIQLNICVCGILMRPLASSCLLEARQSRVGTPPDNGASRTDEDMSPITHKTFNWMLVRRPEFVLYAIFGILAAMSFFVPPLFLVPLSYSLGIDESWTASLLSILAMVDFTGRLLCGWYANLNITKTVHLLTMTITLISTSLMLLPLANNYLSLAIFTGFYGFFFGTTVAVHITVLADVVGMPDFDSALGLFMLIRSTGGFVGPPLAGLIVDMAGDYRAGFYMAGATLVLSAGFLVILDQFQQRKERGRQTKAEPKKSMLPYPSLHLLKLQNSRFEQDQADKMPRRNYHPDGNFFRGRGHSDLAAEEALGIGLFILVLAILLIFGCWYYKRRSGYKSLWSKSTSVGTIRTVVGEGTALDCKMPLQEYRNFNSVVPDAPPAYEKIAAELSPPPYSP</sequence>
<feature type="transmembrane region" description="Helical" evidence="3">
    <location>
        <begin position="364"/>
        <end position="383"/>
    </location>
</feature>
<keyword evidence="3" id="KW-0472">Membrane</keyword>
<keyword evidence="3" id="KW-1133">Transmembrane helix</keyword>
<dbReference type="Gene3D" id="1.20.1250.20">
    <property type="entry name" value="MFS general substrate transporter like domains"/>
    <property type="match status" value="2"/>
</dbReference>
<comment type="similarity">
    <text evidence="2">Belongs to the ATG22 family.</text>
</comment>
<dbReference type="Pfam" id="PF07690">
    <property type="entry name" value="MFS_1"/>
    <property type="match status" value="1"/>
</dbReference>
<dbReference type="PROSITE" id="PS50850">
    <property type="entry name" value="MFS"/>
    <property type="match status" value="1"/>
</dbReference>
<organism evidence="5 6">
    <name type="scientific">Patagioenas fasciata monilis</name>
    <dbReference type="NCBI Taxonomy" id="372326"/>
    <lineage>
        <taxon>Eukaryota</taxon>
        <taxon>Metazoa</taxon>
        <taxon>Chordata</taxon>
        <taxon>Craniata</taxon>
        <taxon>Vertebrata</taxon>
        <taxon>Euteleostomi</taxon>
        <taxon>Archelosauria</taxon>
        <taxon>Archosauria</taxon>
        <taxon>Dinosauria</taxon>
        <taxon>Saurischia</taxon>
        <taxon>Theropoda</taxon>
        <taxon>Coelurosauria</taxon>
        <taxon>Aves</taxon>
        <taxon>Neognathae</taxon>
        <taxon>Neoaves</taxon>
        <taxon>Columbimorphae</taxon>
        <taxon>Columbiformes</taxon>
        <taxon>Columbidae</taxon>
        <taxon>Patagioenas</taxon>
    </lineage>
</organism>
<dbReference type="AlphaFoldDB" id="A0A1V4JA11"/>
<keyword evidence="6" id="KW-1185">Reference proteome</keyword>
<keyword evidence="3" id="KW-0812">Transmembrane</keyword>
<feature type="domain" description="Major facilitator superfamily (MFS) profile" evidence="4">
    <location>
        <begin position="14"/>
        <end position="419"/>
    </location>
</feature>
<feature type="transmembrane region" description="Helical" evidence="3">
    <location>
        <begin position="113"/>
        <end position="133"/>
    </location>
</feature>
<dbReference type="STRING" id="372326.A0A1V4JA11"/>
<feature type="transmembrane region" description="Helical" evidence="3">
    <location>
        <begin position="273"/>
        <end position="292"/>
    </location>
</feature>
<dbReference type="InterPro" id="IPR020846">
    <property type="entry name" value="MFS_dom"/>
</dbReference>
<dbReference type="InterPro" id="IPR050327">
    <property type="entry name" value="Proton-linked_MCT"/>
</dbReference>
<dbReference type="OrthoDB" id="2213137at2759"/>
<feature type="transmembrane region" description="Helical" evidence="3">
    <location>
        <begin position="239"/>
        <end position="261"/>
    </location>
</feature>
<dbReference type="PANTHER" id="PTHR11360">
    <property type="entry name" value="MONOCARBOXYLATE TRANSPORTER"/>
    <property type="match status" value="1"/>
</dbReference>
<dbReference type="SUPFAM" id="SSF103473">
    <property type="entry name" value="MFS general substrate transporter"/>
    <property type="match status" value="1"/>
</dbReference>
<comment type="caution">
    <text evidence="5">The sequence shown here is derived from an EMBL/GenBank/DDBJ whole genome shotgun (WGS) entry which is preliminary data.</text>
</comment>
<dbReference type="GO" id="GO:0042470">
    <property type="term" value="C:melanosome"/>
    <property type="evidence" value="ECO:0007669"/>
    <property type="project" value="InterPro"/>
</dbReference>
<feature type="transmembrane region" description="Helical" evidence="3">
    <location>
        <begin position="12"/>
        <end position="35"/>
    </location>
</feature>
<accession>A0A1V4JA11</accession>
<evidence type="ECO:0000256" key="2">
    <source>
        <dbReference type="ARBA" id="ARBA00006978"/>
    </source>
</evidence>
<dbReference type="Pfam" id="PF11700">
    <property type="entry name" value="ATG22"/>
    <property type="match status" value="1"/>
</dbReference>
<evidence type="ECO:0000256" key="1">
    <source>
        <dbReference type="ARBA" id="ARBA00004141"/>
    </source>
</evidence>
<dbReference type="Pfam" id="PF14991">
    <property type="entry name" value="MLANA"/>
    <property type="match status" value="1"/>
</dbReference>
<dbReference type="InterPro" id="IPR036259">
    <property type="entry name" value="MFS_trans_sf"/>
</dbReference>
<evidence type="ECO:0000313" key="6">
    <source>
        <dbReference type="Proteomes" id="UP000190648"/>
    </source>
</evidence>
<comment type="subcellular location">
    <subcellularLocation>
        <location evidence="1">Membrane</location>
        <topology evidence="1">Multi-pass membrane protein</topology>
    </subcellularLocation>
</comment>
<evidence type="ECO:0000313" key="5">
    <source>
        <dbReference type="EMBL" id="OPJ68607.1"/>
    </source>
</evidence>
<feature type="transmembrane region" description="Helical" evidence="3">
    <location>
        <begin position="330"/>
        <end position="352"/>
    </location>
</feature>